<accession>A0A8X6KD81</accession>
<name>A0A8X6KD81_TRICU</name>
<gene>
    <name evidence="1" type="ORF">TNCT_358261</name>
</gene>
<dbReference type="AlphaFoldDB" id="A0A8X6KD81"/>
<reference evidence="1" key="1">
    <citation type="submission" date="2020-07" db="EMBL/GenBank/DDBJ databases">
        <title>Multicomponent nature underlies the extraordinary mechanical properties of spider dragline silk.</title>
        <authorList>
            <person name="Kono N."/>
            <person name="Nakamura H."/>
            <person name="Mori M."/>
            <person name="Yoshida Y."/>
            <person name="Ohtoshi R."/>
            <person name="Malay A.D."/>
            <person name="Moran D.A.P."/>
            <person name="Tomita M."/>
            <person name="Numata K."/>
            <person name="Arakawa K."/>
        </authorList>
    </citation>
    <scope>NUCLEOTIDE SEQUENCE</scope>
</reference>
<organism evidence="1 2">
    <name type="scientific">Trichonephila clavata</name>
    <name type="common">Joro spider</name>
    <name type="synonym">Nephila clavata</name>
    <dbReference type="NCBI Taxonomy" id="2740835"/>
    <lineage>
        <taxon>Eukaryota</taxon>
        <taxon>Metazoa</taxon>
        <taxon>Ecdysozoa</taxon>
        <taxon>Arthropoda</taxon>
        <taxon>Chelicerata</taxon>
        <taxon>Arachnida</taxon>
        <taxon>Araneae</taxon>
        <taxon>Araneomorphae</taxon>
        <taxon>Entelegynae</taxon>
        <taxon>Araneoidea</taxon>
        <taxon>Nephilidae</taxon>
        <taxon>Trichonephila</taxon>
    </lineage>
</organism>
<dbReference type="EMBL" id="BMAO01010791">
    <property type="protein sequence ID" value="GFQ69526.1"/>
    <property type="molecule type" value="Genomic_DNA"/>
</dbReference>
<evidence type="ECO:0000313" key="2">
    <source>
        <dbReference type="Proteomes" id="UP000887116"/>
    </source>
</evidence>
<proteinExistence type="predicted"/>
<sequence length="113" mass="13085">MFDITQSKLFVEMTVLKYVYFSKHVLGISCGRVDPRPLPSPHDALPISPDPKTWQMNPFHKGSERRRCRNTSPGLSRILDQEWNRKDRPEELRVADLQVVFLGQRCCLKNSSS</sequence>
<comment type="caution">
    <text evidence="1">The sequence shown here is derived from an EMBL/GenBank/DDBJ whole genome shotgun (WGS) entry which is preliminary data.</text>
</comment>
<dbReference type="Proteomes" id="UP000887116">
    <property type="component" value="Unassembled WGS sequence"/>
</dbReference>
<evidence type="ECO:0000313" key="1">
    <source>
        <dbReference type="EMBL" id="GFQ69526.1"/>
    </source>
</evidence>
<protein>
    <submittedName>
        <fullName evidence="1">Uncharacterized protein</fullName>
    </submittedName>
</protein>
<keyword evidence="2" id="KW-1185">Reference proteome</keyword>